<protein>
    <recommendedName>
        <fullName evidence="3">Lipoprotein</fullName>
    </recommendedName>
</protein>
<name>A0A2S6AAC3_9NOCA</name>
<dbReference type="AlphaFoldDB" id="A0A2S6AAC3"/>
<gene>
    <name evidence="1" type="ORF">C5F51_08120</name>
</gene>
<comment type="caution">
    <text evidence="1">The sequence shown here is derived from an EMBL/GenBank/DDBJ whole genome shotgun (WGS) entry which is preliminary data.</text>
</comment>
<dbReference type="PROSITE" id="PS51257">
    <property type="entry name" value="PROKAR_LIPOPROTEIN"/>
    <property type="match status" value="1"/>
</dbReference>
<keyword evidence="2" id="KW-1185">Reference proteome</keyword>
<dbReference type="Proteomes" id="UP000238356">
    <property type="component" value="Unassembled WGS sequence"/>
</dbReference>
<reference evidence="1 2" key="1">
    <citation type="submission" date="2018-02" db="EMBL/GenBank/DDBJ databases">
        <title>8 Nocardia nova and 1 Nocardia cyriacigeorgica strain used for evolution to TMP-SMX.</title>
        <authorList>
            <person name="Mehta H."/>
            <person name="Weng J."/>
            <person name="Shamoo Y."/>
        </authorList>
    </citation>
    <scope>NUCLEOTIDE SEQUENCE [LARGE SCALE GENOMIC DNA]</scope>
    <source>
        <strain evidence="1 2">BAA2227</strain>
    </source>
</reference>
<dbReference type="EMBL" id="PSZD01000004">
    <property type="protein sequence ID" value="PPJ30458.1"/>
    <property type="molecule type" value="Genomic_DNA"/>
</dbReference>
<dbReference type="RefSeq" id="WP_064910885.1">
    <property type="nucleotide sequence ID" value="NZ_JAUJFK010000003.1"/>
</dbReference>
<evidence type="ECO:0000313" key="1">
    <source>
        <dbReference type="EMBL" id="PPJ30458.1"/>
    </source>
</evidence>
<sequence length="153" mass="16112">MNGDTIRRGSRPLFGAAAAAALLILTGCGSSDSGNARPADSVAPKATTASTVPEVIDCSFSKPAVRPENMILACADLGARVEQIVWQSWGPDQAQGDGVERENTCDPNCAAGKYVTKKVHLTLTDVARPGNVFTKVTTVDADGHTFTWPRTPR</sequence>
<accession>A0A2S6AAC3</accession>
<organism evidence="1 2">
    <name type="scientific">Nocardia nova</name>
    <dbReference type="NCBI Taxonomy" id="37330"/>
    <lineage>
        <taxon>Bacteria</taxon>
        <taxon>Bacillati</taxon>
        <taxon>Actinomycetota</taxon>
        <taxon>Actinomycetes</taxon>
        <taxon>Mycobacteriales</taxon>
        <taxon>Nocardiaceae</taxon>
        <taxon>Nocardia</taxon>
    </lineage>
</organism>
<evidence type="ECO:0008006" key="3">
    <source>
        <dbReference type="Google" id="ProtNLM"/>
    </source>
</evidence>
<evidence type="ECO:0000313" key="2">
    <source>
        <dbReference type="Proteomes" id="UP000238356"/>
    </source>
</evidence>
<proteinExistence type="predicted"/>